<dbReference type="PANTHER" id="PTHR35792">
    <property type="entry name" value="GENERAL STRESS PROTEIN"/>
    <property type="match status" value="1"/>
</dbReference>
<dbReference type="Pfam" id="PF12732">
    <property type="entry name" value="YtxH"/>
    <property type="match status" value="1"/>
</dbReference>
<evidence type="ECO:0000256" key="2">
    <source>
        <dbReference type="SAM" id="Phobius"/>
    </source>
</evidence>
<accession>A0ABY9K2S1</accession>
<keyword evidence="2" id="KW-0472">Membrane</keyword>
<dbReference type="EMBL" id="CP129013">
    <property type="protein sequence ID" value="WLR44206.1"/>
    <property type="molecule type" value="Genomic_DNA"/>
</dbReference>
<dbReference type="RefSeq" id="WP_226539145.1">
    <property type="nucleotide sequence ID" value="NZ_CP129013.1"/>
</dbReference>
<name>A0ABY9K2S1_9BACI</name>
<keyword evidence="2" id="KW-1133">Transmembrane helix</keyword>
<dbReference type="Proteomes" id="UP001197974">
    <property type="component" value="Chromosome"/>
</dbReference>
<sequence>MAKKKQDEGGFLFGAFLGGLIGALVALLFAPKSGKELREDLNSTDIKKKTSDWTTQAQSASSELAQKAKGKVVDISNSFVQKNGGSNEENSEQLNQDSNYIPLPNESKDE</sequence>
<dbReference type="InterPro" id="IPR024623">
    <property type="entry name" value="YtxH"/>
</dbReference>
<feature type="transmembrane region" description="Helical" evidence="2">
    <location>
        <begin position="12"/>
        <end position="30"/>
    </location>
</feature>
<evidence type="ECO:0000313" key="3">
    <source>
        <dbReference type="EMBL" id="WLR44206.1"/>
    </source>
</evidence>
<dbReference type="InterPro" id="IPR052928">
    <property type="entry name" value="Desiccation-related_membrane"/>
</dbReference>
<keyword evidence="2" id="KW-0812">Transmembrane</keyword>
<keyword evidence="4" id="KW-1185">Reference proteome</keyword>
<proteinExistence type="predicted"/>
<feature type="region of interest" description="Disordered" evidence="1">
    <location>
        <begin position="80"/>
        <end position="110"/>
    </location>
</feature>
<feature type="compositionally biased region" description="Polar residues" evidence="1">
    <location>
        <begin position="80"/>
        <end position="99"/>
    </location>
</feature>
<evidence type="ECO:0000256" key="1">
    <source>
        <dbReference type="SAM" id="MobiDB-lite"/>
    </source>
</evidence>
<reference evidence="3 4" key="1">
    <citation type="submission" date="2023-06" db="EMBL/GenBank/DDBJ databases">
        <title>Five Gram-positive bacteria isolated from mangrove sediments in Shenzhen, Guangdong, China.</title>
        <authorList>
            <person name="Yu S."/>
            <person name="Zheng W."/>
            <person name="Huang Y."/>
        </authorList>
    </citation>
    <scope>NUCLEOTIDE SEQUENCE [LARGE SCALE GENOMIC DNA]</scope>
    <source>
        <strain evidence="3 4">SaN35-3</strain>
    </source>
</reference>
<gene>
    <name evidence="3" type="ORF">LC087_09115</name>
</gene>
<dbReference type="PANTHER" id="PTHR35792:SF1">
    <property type="entry name" value="SLL0268 PROTEIN"/>
    <property type="match status" value="1"/>
</dbReference>
<organism evidence="3 4">
    <name type="scientific">Bacillus carboniphilus</name>
    <dbReference type="NCBI Taxonomy" id="86663"/>
    <lineage>
        <taxon>Bacteria</taxon>
        <taxon>Bacillati</taxon>
        <taxon>Bacillota</taxon>
        <taxon>Bacilli</taxon>
        <taxon>Bacillales</taxon>
        <taxon>Bacillaceae</taxon>
        <taxon>Bacillus</taxon>
    </lineage>
</organism>
<evidence type="ECO:0000313" key="4">
    <source>
        <dbReference type="Proteomes" id="UP001197974"/>
    </source>
</evidence>
<protein>
    <submittedName>
        <fullName evidence="3">YtxH domain-containing protein</fullName>
    </submittedName>
</protein>